<feature type="coiled-coil region" evidence="1">
    <location>
        <begin position="4"/>
        <end position="31"/>
    </location>
</feature>
<dbReference type="OrthoDB" id="9942268at2759"/>
<name>A0A0B2UY96_TOXCA</name>
<keyword evidence="1" id="KW-0175">Coiled coil</keyword>
<comment type="caution">
    <text evidence="2">The sequence shown here is derived from an EMBL/GenBank/DDBJ whole genome shotgun (WGS) entry which is preliminary data.</text>
</comment>
<feature type="non-terminal residue" evidence="2">
    <location>
        <position position="1"/>
    </location>
</feature>
<dbReference type="EMBL" id="JPKZ01002962">
    <property type="protein sequence ID" value="KHN74169.1"/>
    <property type="molecule type" value="Genomic_DNA"/>
</dbReference>
<evidence type="ECO:0000313" key="2">
    <source>
        <dbReference type="EMBL" id="KHN74169.1"/>
    </source>
</evidence>
<evidence type="ECO:0000313" key="3">
    <source>
        <dbReference type="Proteomes" id="UP000031036"/>
    </source>
</evidence>
<proteinExistence type="predicted"/>
<sequence length="159" mass="17480">ARGLSQLRKSLTAAEQDVIRKQQEMESLRKQLITPTSEVENPIQCPRAIVDQLISLLKVQVGALSKFIHSTGNTPDLGQLRQTTDTLIRTVADLDDSSSNTTDLKPFENALGQVSDAYQQLGVLLNVQRAETTDSHTNTVRLIRIVSRSACTSFTACID</sequence>
<accession>A0A0B2UY96</accession>
<gene>
    <name evidence="2" type="ORF">Tcan_10840</name>
</gene>
<keyword evidence="3" id="KW-1185">Reference proteome</keyword>
<reference evidence="2 3" key="1">
    <citation type="submission" date="2014-11" db="EMBL/GenBank/DDBJ databases">
        <title>Genetic blueprint of the zoonotic pathogen Toxocara canis.</title>
        <authorList>
            <person name="Zhu X.-Q."/>
            <person name="Korhonen P.K."/>
            <person name="Cai H."/>
            <person name="Young N.D."/>
            <person name="Nejsum P."/>
            <person name="von Samson-Himmelstjerna G."/>
            <person name="Boag P.R."/>
            <person name="Tan P."/>
            <person name="Li Q."/>
            <person name="Min J."/>
            <person name="Yang Y."/>
            <person name="Wang X."/>
            <person name="Fang X."/>
            <person name="Hall R.S."/>
            <person name="Hofmann A."/>
            <person name="Sternberg P.W."/>
            <person name="Jex A.R."/>
            <person name="Gasser R.B."/>
        </authorList>
    </citation>
    <scope>NUCLEOTIDE SEQUENCE [LARGE SCALE GENOMIC DNA]</scope>
    <source>
        <strain evidence="2">PN_DK_2014</strain>
    </source>
</reference>
<protein>
    <submittedName>
        <fullName evidence="2">Uncharacterized protein</fullName>
    </submittedName>
</protein>
<dbReference type="Proteomes" id="UP000031036">
    <property type="component" value="Unassembled WGS sequence"/>
</dbReference>
<dbReference type="AlphaFoldDB" id="A0A0B2UY96"/>
<evidence type="ECO:0000256" key="1">
    <source>
        <dbReference type="SAM" id="Coils"/>
    </source>
</evidence>
<organism evidence="2 3">
    <name type="scientific">Toxocara canis</name>
    <name type="common">Canine roundworm</name>
    <dbReference type="NCBI Taxonomy" id="6265"/>
    <lineage>
        <taxon>Eukaryota</taxon>
        <taxon>Metazoa</taxon>
        <taxon>Ecdysozoa</taxon>
        <taxon>Nematoda</taxon>
        <taxon>Chromadorea</taxon>
        <taxon>Rhabditida</taxon>
        <taxon>Spirurina</taxon>
        <taxon>Ascaridomorpha</taxon>
        <taxon>Ascaridoidea</taxon>
        <taxon>Toxocaridae</taxon>
        <taxon>Toxocara</taxon>
    </lineage>
</organism>
<dbReference type="STRING" id="6265.A0A0B2UY96"/>